<dbReference type="AlphaFoldDB" id="A0A0C9ZMS9"/>
<reference evidence="3" key="2">
    <citation type="submission" date="2015-01" db="EMBL/GenBank/DDBJ databases">
        <title>Evolutionary Origins and Diversification of the Mycorrhizal Mutualists.</title>
        <authorList>
            <consortium name="DOE Joint Genome Institute"/>
            <consortium name="Mycorrhizal Genomics Consortium"/>
            <person name="Kohler A."/>
            <person name="Kuo A."/>
            <person name="Nagy L.G."/>
            <person name="Floudas D."/>
            <person name="Copeland A."/>
            <person name="Barry K.W."/>
            <person name="Cichocki N."/>
            <person name="Veneault-Fourrey C."/>
            <person name="LaButti K."/>
            <person name="Lindquist E.A."/>
            <person name="Lipzen A."/>
            <person name="Lundell T."/>
            <person name="Morin E."/>
            <person name="Murat C."/>
            <person name="Riley R."/>
            <person name="Ohm R."/>
            <person name="Sun H."/>
            <person name="Tunlid A."/>
            <person name="Henrissat B."/>
            <person name="Grigoriev I.V."/>
            <person name="Hibbett D.S."/>
            <person name="Martin F."/>
        </authorList>
    </citation>
    <scope>NUCLEOTIDE SEQUENCE [LARGE SCALE GENOMIC DNA]</scope>
    <source>
        <strain evidence="3">UH-Slu-Lm8-n1</strain>
    </source>
</reference>
<name>A0A0C9ZMS9_9AGAM</name>
<gene>
    <name evidence="2" type="ORF">CY34DRAFT_366145</name>
</gene>
<feature type="transmembrane region" description="Helical" evidence="1">
    <location>
        <begin position="12"/>
        <end position="37"/>
    </location>
</feature>
<keyword evidence="1" id="KW-0472">Membrane</keyword>
<dbReference type="HOGENOM" id="CLU_2361131_0_0_1"/>
<keyword evidence="3" id="KW-1185">Reference proteome</keyword>
<sequence length="96" mass="10701">MYAACVSQHFHTFLSLSVMIIMSKALSAVNVLAPVMFSDAAFYSLLEDLQAFILAILATRMHLHLWHIDRHVHGSEILVCMSMSDMSSADRTATTE</sequence>
<dbReference type="Proteomes" id="UP000054485">
    <property type="component" value="Unassembled WGS sequence"/>
</dbReference>
<dbReference type="EMBL" id="KN835369">
    <property type="protein sequence ID" value="KIK38895.1"/>
    <property type="molecule type" value="Genomic_DNA"/>
</dbReference>
<organism evidence="2 3">
    <name type="scientific">Suillus luteus UH-Slu-Lm8-n1</name>
    <dbReference type="NCBI Taxonomy" id="930992"/>
    <lineage>
        <taxon>Eukaryota</taxon>
        <taxon>Fungi</taxon>
        <taxon>Dikarya</taxon>
        <taxon>Basidiomycota</taxon>
        <taxon>Agaricomycotina</taxon>
        <taxon>Agaricomycetes</taxon>
        <taxon>Agaricomycetidae</taxon>
        <taxon>Boletales</taxon>
        <taxon>Suillineae</taxon>
        <taxon>Suillaceae</taxon>
        <taxon>Suillus</taxon>
    </lineage>
</organism>
<dbReference type="InParanoid" id="A0A0C9ZMS9"/>
<accession>A0A0C9ZMS9</accession>
<protein>
    <submittedName>
        <fullName evidence="2">Uncharacterized protein</fullName>
    </submittedName>
</protein>
<dbReference type="OrthoDB" id="2676384at2759"/>
<evidence type="ECO:0000256" key="1">
    <source>
        <dbReference type="SAM" id="Phobius"/>
    </source>
</evidence>
<proteinExistence type="predicted"/>
<keyword evidence="1" id="KW-0812">Transmembrane</keyword>
<reference evidence="2 3" key="1">
    <citation type="submission" date="2014-04" db="EMBL/GenBank/DDBJ databases">
        <authorList>
            <consortium name="DOE Joint Genome Institute"/>
            <person name="Kuo A."/>
            <person name="Ruytinx J."/>
            <person name="Rineau F."/>
            <person name="Colpaert J."/>
            <person name="Kohler A."/>
            <person name="Nagy L.G."/>
            <person name="Floudas D."/>
            <person name="Copeland A."/>
            <person name="Barry K.W."/>
            <person name="Cichocki N."/>
            <person name="Veneault-Fourrey C."/>
            <person name="LaButti K."/>
            <person name="Lindquist E.A."/>
            <person name="Lipzen A."/>
            <person name="Lundell T."/>
            <person name="Morin E."/>
            <person name="Murat C."/>
            <person name="Sun H."/>
            <person name="Tunlid A."/>
            <person name="Henrissat B."/>
            <person name="Grigoriev I.V."/>
            <person name="Hibbett D.S."/>
            <person name="Martin F."/>
            <person name="Nordberg H.P."/>
            <person name="Cantor M.N."/>
            <person name="Hua S.X."/>
        </authorList>
    </citation>
    <scope>NUCLEOTIDE SEQUENCE [LARGE SCALE GENOMIC DNA]</scope>
    <source>
        <strain evidence="2 3">UH-Slu-Lm8-n1</strain>
    </source>
</reference>
<evidence type="ECO:0000313" key="2">
    <source>
        <dbReference type="EMBL" id="KIK38895.1"/>
    </source>
</evidence>
<evidence type="ECO:0000313" key="3">
    <source>
        <dbReference type="Proteomes" id="UP000054485"/>
    </source>
</evidence>
<keyword evidence="1" id="KW-1133">Transmembrane helix</keyword>